<dbReference type="Pfam" id="PF08309">
    <property type="entry name" value="LVIVD"/>
    <property type="match status" value="3"/>
</dbReference>
<dbReference type="SUPFAM" id="SSF75011">
    <property type="entry name" value="3-carboxy-cis,cis-mucoante lactonizing enzyme"/>
    <property type="match status" value="1"/>
</dbReference>
<evidence type="ECO:0000313" key="2">
    <source>
        <dbReference type="Proteomes" id="UP000304148"/>
    </source>
</evidence>
<organism evidence="1 2">
    <name type="scientific">Paenibacillus alvei</name>
    <name type="common">Bacillus alvei</name>
    <dbReference type="NCBI Taxonomy" id="44250"/>
    <lineage>
        <taxon>Bacteria</taxon>
        <taxon>Bacillati</taxon>
        <taxon>Bacillota</taxon>
        <taxon>Bacilli</taxon>
        <taxon>Bacillales</taxon>
        <taxon>Paenibacillaceae</taxon>
        <taxon>Paenibacillus</taxon>
    </lineage>
</organism>
<name>A0A383RB63_PAEAL</name>
<evidence type="ECO:0000313" key="1">
    <source>
        <dbReference type="EMBL" id="SYX83891.1"/>
    </source>
</evidence>
<sequence length="487" mass="51837">MSISPVQRLVSNKVDVFLGTSRDQAAMNAANNTGNHPDEVLRNPSPSWPSINKYDNDTITQSSSPFGEESNPGYIWNLPITDGQRAAFAIASDQFTIPAGSTASFSVFLTAFADNAMEAKIELYERIGGSFVKAAPQPSGLGDLILVSGAPNTPAVGLTETVPYNWEDIRVYSTRFTVPSSKILKIVVSFEATNYLIQPIFAPNPAGLQFVVDIYAENPAFLYVSNINNGVNSGVFVYDITNPTAPLVVNLFGVGDLMEPRGMAITGTTLYVANFSGASVEIYDITIPAAPVRITQFNGVNLGGPNFLAITGTTLYVSSVAGFVDIYDITIPTAPVHVTDFAAAGSADMVITGTTLYLANFNGNTVAIYDITNPIAPVLVTQFNGHLSGPTGLAITGKTLYVTNQGGSTVQIYDISNPTTPVRVTQFISSGTPTDAIVLDTTLYVTGFNNDNVSIFDISNPIAPVFVKSFNGVLNQPFGFAIYTLFD</sequence>
<dbReference type="EMBL" id="LS992241">
    <property type="protein sequence ID" value="SYX83891.1"/>
    <property type="molecule type" value="Genomic_DNA"/>
</dbReference>
<reference evidence="2" key="1">
    <citation type="submission" date="2018-08" db="EMBL/GenBank/DDBJ databases">
        <authorList>
            <person name="Chevrot R."/>
        </authorList>
    </citation>
    <scope>NUCLEOTIDE SEQUENCE [LARGE SCALE GENOMIC DNA]</scope>
</reference>
<proteinExistence type="predicted"/>
<dbReference type="RefSeq" id="WP_138185888.1">
    <property type="nucleotide sequence ID" value="NZ_LS992241.1"/>
</dbReference>
<protein>
    <submittedName>
        <fullName evidence="1">LVIVD repeat-containing protein</fullName>
    </submittedName>
</protein>
<dbReference type="Proteomes" id="UP000304148">
    <property type="component" value="Chromosome"/>
</dbReference>
<gene>
    <name evidence="1" type="ORF">PBLR_12313</name>
</gene>
<accession>A0A383RB63</accession>
<dbReference type="PANTHER" id="PTHR47197">
    <property type="entry name" value="PROTEIN NIRF"/>
    <property type="match status" value="1"/>
</dbReference>
<dbReference type="PANTHER" id="PTHR47197:SF3">
    <property type="entry name" value="DIHYDRO-HEME D1 DEHYDROGENASE"/>
    <property type="match status" value="1"/>
</dbReference>
<dbReference type="InterPro" id="IPR051200">
    <property type="entry name" value="Host-pathogen_enzymatic-act"/>
</dbReference>
<dbReference type="InterPro" id="IPR013211">
    <property type="entry name" value="LVIVD"/>
</dbReference>
<dbReference type="InterPro" id="IPR015943">
    <property type="entry name" value="WD40/YVTN_repeat-like_dom_sf"/>
</dbReference>
<dbReference type="Gene3D" id="2.130.10.10">
    <property type="entry name" value="YVTN repeat-like/Quinoprotein amine dehydrogenase"/>
    <property type="match status" value="2"/>
</dbReference>
<dbReference type="AlphaFoldDB" id="A0A383RB63"/>